<dbReference type="GO" id="GO:0003964">
    <property type="term" value="F:RNA-directed DNA polymerase activity"/>
    <property type="evidence" value="ECO:0007669"/>
    <property type="project" value="UniProtKB-KW"/>
</dbReference>
<protein>
    <submittedName>
        <fullName evidence="1">Putative endonuclease/reverse transcriptase</fullName>
    </submittedName>
</protein>
<evidence type="ECO:0000313" key="1">
    <source>
        <dbReference type="EMBL" id="JAR91769.1"/>
    </source>
</evidence>
<reference evidence="1" key="1">
    <citation type="journal article" date="2018" name="PLoS Negl. Trop. Dis.">
        <title>Sialome diversity of ticks revealed by RNAseq of single tick salivary glands.</title>
        <authorList>
            <person name="Perner J."/>
            <person name="Kropackova S."/>
            <person name="Kopacek P."/>
            <person name="Ribeiro J.M."/>
        </authorList>
    </citation>
    <scope>NUCLEOTIDE SEQUENCE</scope>
    <source>
        <strain evidence="1">Siblings of single egg batch collected in Ceske Budejovice</strain>
        <tissue evidence="1">Salivary glands</tissue>
    </source>
</reference>
<sequence>RKLTYCTPKTKLTTYTTLIRPILEYAELVLDPYTGKNIHQLARIQTKALRFVYNRCDRLTSVSQLYTLSSIPDLKTRRKINRLKFLYKIVNDNVKLPFEKYMQYSTSRQTRNKHEKTIIVPQSKKDSFKYSFIPRTVHEW</sequence>
<dbReference type="AlphaFoldDB" id="A0A147BLW4"/>
<name>A0A147BLW4_IXORI</name>
<organism evidence="1">
    <name type="scientific">Ixodes ricinus</name>
    <name type="common">Common tick</name>
    <name type="synonym">Acarus ricinus</name>
    <dbReference type="NCBI Taxonomy" id="34613"/>
    <lineage>
        <taxon>Eukaryota</taxon>
        <taxon>Metazoa</taxon>
        <taxon>Ecdysozoa</taxon>
        <taxon>Arthropoda</taxon>
        <taxon>Chelicerata</taxon>
        <taxon>Arachnida</taxon>
        <taxon>Acari</taxon>
        <taxon>Parasitiformes</taxon>
        <taxon>Ixodida</taxon>
        <taxon>Ixodoidea</taxon>
        <taxon>Ixodidae</taxon>
        <taxon>Ixodinae</taxon>
        <taxon>Ixodes</taxon>
    </lineage>
</organism>
<keyword evidence="1" id="KW-0255">Endonuclease</keyword>
<dbReference type="EMBL" id="GEGO01003635">
    <property type="protein sequence ID" value="JAR91769.1"/>
    <property type="molecule type" value="Transcribed_RNA"/>
</dbReference>
<dbReference type="GO" id="GO:0004519">
    <property type="term" value="F:endonuclease activity"/>
    <property type="evidence" value="ECO:0007669"/>
    <property type="project" value="UniProtKB-KW"/>
</dbReference>
<keyword evidence="1" id="KW-0548">Nucleotidyltransferase</keyword>
<keyword evidence="1" id="KW-0695">RNA-directed DNA polymerase</keyword>
<accession>A0A147BLW4</accession>
<proteinExistence type="predicted"/>
<feature type="non-terminal residue" evidence="1">
    <location>
        <position position="140"/>
    </location>
</feature>
<keyword evidence="1" id="KW-0378">Hydrolase</keyword>
<feature type="non-terminal residue" evidence="1">
    <location>
        <position position="1"/>
    </location>
</feature>
<keyword evidence="1" id="KW-0808">Transferase</keyword>
<keyword evidence="1" id="KW-0540">Nuclease</keyword>